<evidence type="ECO:0000256" key="9">
    <source>
        <dbReference type="ARBA" id="ARBA00022759"/>
    </source>
</evidence>
<dbReference type="EMBL" id="MHRA01000046">
    <property type="protein sequence ID" value="OHA14559.1"/>
    <property type="molecule type" value="Genomic_DNA"/>
</dbReference>
<dbReference type="InterPro" id="IPR001352">
    <property type="entry name" value="RNase_HII/HIII"/>
</dbReference>
<evidence type="ECO:0000259" key="14">
    <source>
        <dbReference type="PROSITE" id="PS51975"/>
    </source>
</evidence>
<dbReference type="InterPro" id="IPR024567">
    <property type="entry name" value="RNase_HII/HIII_dom"/>
</dbReference>
<evidence type="ECO:0000313" key="16">
    <source>
        <dbReference type="Proteomes" id="UP000178116"/>
    </source>
</evidence>
<sequence length="249" mass="28001">MEKKKLFVIGVDEAGRGPLAGPIAVAAVAAPILLSAQKIKLGKKTNFENRRCGRAKFAKQILGISDFQNLVFLDNIKDSKKLSAKQREKWRKIICENFECRTVLVGPKIIDKIGIRKATALAVAKALRKFNLRNKKGGPDLVLLDGSISAPQRYNQKTIIKGDEKVPLIAAASIIAKTCRDKKMIRLHKKFPQYCFDKHKGYGTNLHYKMLKKSGPSSIHRLSFLRSRFNKNERNISRTISQSIAKARF</sequence>
<dbReference type="EC" id="3.1.26.4" evidence="13"/>
<keyword evidence="10 12" id="KW-0378">Hydrolase</keyword>
<proteinExistence type="inferred from homology"/>
<reference evidence="15 16" key="1">
    <citation type="journal article" date="2016" name="Nat. Commun.">
        <title>Thousands of microbial genomes shed light on interconnected biogeochemical processes in an aquifer system.</title>
        <authorList>
            <person name="Anantharaman K."/>
            <person name="Brown C.T."/>
            <person name="Hug L.A."/>
            <person name="Sharon I."/>
            <person name="Castelle C.J."/>
            <person name="Probst A.J."/>
            <person name="Thomas B.C."/>
            <person name="Singh A."/>
            <person name="Wilkins M.J."/>
            <person name="Karaoz U."/>
            <person name="Brodie E.L."/>
            <person name="Williams K.H."/>
            <person name="Hubbard S.S."/>
            <person name="Banfield J.F."/>
        </authorList>
    </citation>
    <scope>NUCLEOTIDE SEQUENCE [LARGE SCALE GENOMIC DNA]</scope>
</reference>
<keyword evidence="11" id="KW-0464">Manganese</keyword>
<evidence type="ECO:0000313" key="15">
    <source>
        <dbReference type="EMBL" id="OHA14559.1"/>
    </source>
</evidence>
<comment type="caution">
    <text evidence="15">The sequence shown here is derived from an EMBL/GenBank/DDBJ whole genome shotgun (WGS) entry which is preliminary data.</text>
</comment>
<keyword evidence="6" id="KW-0963">Cytoplasm</keyword>
<dbReference type="GO" id="GO:0043137">
    <property type="term" value="P:DNA replication, removal of RNA primer"/>
    <property type="evidence" value="ECO:0007669"/>
    <property type="project" value="TreeGrafter"/>
</dbReference>
<feature type="binding site" evidence="12">
    <location>
        <position position="12"/>
    </location>
    <ligand>
        <name>a divalent metal cation</name>
        <dbReference type="ChEBI" id="CHEBI:60240"/>
    </ligand>
</feature>
<dbReference type="AlphaFoldDB" id="A0A1G2LUI7"/>
<evidence type="ECO:0000256" key="4">
    <source>
        <dbReference type="ARBA" id="ARBA00004496"/>
    </source>
</evidence>
<dbReference type="CDD" id="cd07182">
    <property type="entry name" value="RNase_HII_bacteria_HII_like"/>
    <property type="match status" value="1"/>
</dbReference>
<dbReference type="GO" id="GO:0006298">
    <property type="term" value="P:mismatch repair"/>
    <property type="evidence" value="ECO:0007669"/>
    <property type="project" value="TreeGrafter"/>
</dbReference>
<dbReference type="InterPro" id="IPR012337">
    <property type="entry name" value="RNaseH-like_sf"/>
</dbReference>
<dbReference type="InterPro" id="IPR022898">
    <property type="entry name" value="RNase_HII"/>
</dbReference>
<comment type="catalytic activity">
    <reaction evidence="1 12 13">
        <text>Endonucleolytic cleavage to 5'-phosphomonoester.</text>
        <dbReference type="EC" id="3.1.26.4"/>
    </reaction>
</comment>
<evidence type="ECO:0000256" key="1">
    <source>
        <dbReference type="ARBA" id="ARBA00000077"/>
    </source>
</evidence>
<protein>
    <recommendedName>
        <fullName evidence="13">Ribonuclease</fullName>
        <ecNumber evidence="13">3.1.26.4</ecNumber>
    </recommendedName>
</protein>
<name>A0A1G2LUI7_9BACT</name>
<accession>A0A1G2LUI7</accession>
<feature type="domain" description="RNase H type-2" evidence="14">
    <location>
        <begin position="6"/>
        <end position="236"/>
    </location>
</feature>
<feature type="binding site" evidence="12">
    <location>
        <position position="13"/>
    </location>
    <ligand>
        <name>a divalent metal cation</name>
        <dbReference type="ChEBI" id="CHEBI:60240"/>
    </ligand>
</feature>
<dbReference type="NCBIfam" id="NF000595">
    <property type="entry name" value="PRK00015.1-3"/>
    <property type="match status" value="1"/>
</dbReference>
<evidence type="ECO:0000256" key="3">
    <source>
        <dbReference type="ARBA" id="ARBA00004065"/>
    </source>
</evidence>
<gene>
    <name evidence="15" type="ORF">A3A10_03280</name>
</gene>
<dbReference type="GO" id="GO:0005737">
    <property type="term" value="C:cytoplasm"/>
    <property type="evidence" value="ECO:0007669"/>
    <property type="project" value="UniProtKB-SubCell"/>
</dbReference>
<keyword evidence="8 12" id="KW-0479">Metal-binding</keyword>
<dbReference type="Gene3D" id="3.30.420.10">
    <property type="entry name" value="Ribonuclease H-like superfamily/Ribonuclease H"/>
    <property type="match status" value="1"/>
</dbReference>
<dbReference type="Pfam" id="PF01351">
    <property type="entry name" value="RNase_HII"/>
    <property type="match status" value="2"/>
</dbReference>
<evidence type="ECO:0000256" key="10">
    <source>
        <dbReference type="ARBA" id="ARBA00022801"/>
    </source>
</evidence>
<dbReference type="InterPro" id="IPR036397">
    <property type="entry name" value="RNaseH_sf"/>
</dbReference>
<comment type="function">
    <text evidence="3 13">Endonuclease that specifically degrades the RNA of RNA-DNA hybrids.</text>
</comment>
<evidence type="ECO:0000256" key="6">
    <source>
        <dbReference type="ARBA" id="ARBA00022490"/>
    </source>
</evidence>
<dbReference type="GO" id="GO:0032299">
    <property type="term" value="C:ribonuclease H2 complex"/>
    <property type="evidence" value="ECO:0007669"/>
    <property type="project" value="TreeGrafter"/>
</dbReference>
<dbReference type="Proteomes" id="UP000178116">
    <property type="component" value="Unassembled WGS sequence"/>
</dbReference>
<evidence type="ECO:0000256" key="7">
    <source>
        <dbReference type="ARBA" id="ARBA00022722"/>
    </source>
</evidence>
<dbReference type="PANTHER" id="PTHR10954:SF18">
    <property type="entry name" value="RIBONUCLEASE HII"/>
    <property type="match status" value="1"/>
</dbReference>
<comment type="cofactor">
    <cofactor evidence="2">
        <name>Mg(2+)</name>
        <dbReference type="ChEBI" id="CHEBI:18420"/>
    </cofactor>
</comment>
<dbReference type="PROSITE" id="PS51975">
    <property type="entry name" value="RNASE_H_2"/>
    <property type="match status" value="1"/>
</dbReference>
<evidence type="ECO:0000256" key="12">
    <source>
        <dbReference type="PROSITE-ProRule" id="PRU01319"/>
    </source>
</evidence>
<dbReference type="SUPFAM" id="SSF53098">
    <property type="entry name" value="Ribonuclease H-like"/>
    <property type="match status" value="1"/>
</dbReference>
<dbReference type="GO" id="GO:0003723">
    <property type="term" value="F:RNA binding"/>
    <property type="evidence" value="ECO:0007669"/>
    <property type="project" value="UniProtKB-UniRule"/>
</dbReference>
<keyword evidence="9 12" id="KW-0255">Endonuclease</keyword>
<organism evidence="15 16">
    <name type="scientific">Candidatus Tagabacteria bacterium RIFCSPLOWO2_01_FULL_42_9</name>
    <dbReference type="NCBI Taxonomy" id="1802296"/>
    <lineage>
        <taxon>Bacteria</taxon>
        <taxon>Candidatus Tagaibacteriota</taxon>
    </lineage>
</organism>
<dbReference type="PANTHER" id="PTHR10954">
    <property type="entry name" value="RIBONUCLEASE H2 SUBUNIT A"/>
    <property type="match status" value="1"/>
</dbReference>
<evidence type="ECO:0000256" key="11">
    <source>
        <dbReference type="ARBA" id="ARBA00023211"/>
    </source>
</evidence>
<evidence type="ECO:0000256" key="8">
    <source>
        <dbReference type="ARBA" id="ARBA00022723"/>
    </source>
</evidence>
<comment type="subcellular location">
    <subcellularLocation>
        <location evidence="4">Cytoplasm</location>
    </subcellularLocation>
</comment>
<feature type="binding site" evidence="12">
    <location>
        <position position="145"/>
    </location>
    <ligand>
        <name>a divalent metal cation</name>
        <dbReference type="ChEBI" id="CHEBI:60240"/>
    </ligand>
</feature>
<dbReference type="GO" id="GO:0046872">
    <property type="term" value="F:metal ion binding"/>
    <property type="evidence" value="ECO:0007669"/>
    <property type="project" value="UniProtKB-KW"/>
</dbReference>
<evidence type="ECO:0000256" key="5">
    <source>
        <dbReference type="ARBA" id="ARBA00007383"/>
    </source>
</evidence>
<evidence type="ECO:0000256" key="13">
    <source>
        <dbReference type="RuleBase" id="RU003515"/>
    </source>
</evidence>
<comment type="cofactor">
    <cofactor evidence="12">
        <name>Mn(2+)</name>
        <dbReference type="ChEBI" id="CHEBI:29035"/>
    </cofactor>
    <cofactor evidence="12">
        <name>Mg(2+)</name>
        <dbReference type="ChEBI" id="CHEBI:18420"/>
    </cofactor>
    <text evidence="12">Manganese or magnesium. Binds 1 divalent metal ion per monomer in the absence of substrate. May bind a second metal ion after substrate binding.</text>
</comment>
<comment type="similarity">
    <text evidence="5 13">Belongs to the RNase HII family.</text>
</comment>
<keyword evidence="7 12" id="KW-0540">Nuclease</keyword>
<dbReference type="GO" id="GO:0004523">
    <property type="term" value="F:RNA-DNA hybrid ribonuclease activity"/>
    <property type="evidence" value="ECO:0007669"/>
    <property type="project" value="UniProtKB-UniRule"/>
</dbReference>
<evidence type="ECO:0000256" key="2">
    <source>
        <dbReference type="ARBA" id="ARBA00001946"/>
    </source>
</evidence>